<dbReference type="GO" id="GO:0042277">
    <property type="term" value="F:peptide binding"/>
    <property type="evidence" value="ECO:0007669"/>
    <property type="project" value="TreeGrafter"/>
</dbReference>
<evidence type="ECO:0000256" key="3">
    <source>
        <dbReference type="ARBA" id="ARBA00022670"/>
    </source>
</evidence>
<dbReference type="RefSeq" id="YP_010781461.1">
    <property type="nucleotide sequence ID" value="NC_075039.1"/>
</dbReference>
<dbReference type="PANTHER" id="PTHR11533">
    <property type="entry name" value="PROTEASE M1 ZINC METALLOPROTEASE"/>
    <property type="match status" value="1"/>
</dbReference>
<feature type="domain" description="Aminopeptidase N-like N-terminal" evidence="11">
    <location>
        <begin position="26"/>
        <end position="187"/>
    </location>
</feature>
<feature type="binding site" evidence="8">
    <location>
        <position position="296"/>
    </location>
    <ligand>
        <name>Zn(2+)</name>
        <dbReference type="ChEBI" id="CHEBI:29105"/>
        <note>catalytic</note>
    </ligand>
</feature>
<dbReference type="FunFam" id="1.10.390.10:FF:000006">
    <property type="entry name" value="Puromycin-sensitive aminopeptidase"/>
    <property type="match status" value="1"/>
</dbReference>
<organism evidence="12">
    <name type="scientific">Tupanvirus soda lake</name>
    <dbReference type="NCBI Taxonomy" id="2126985"/>
    <lineage>
        <taxon>Viruses</taxon>
        <taxon>Varidnaviria</taxon>
        <taxon>Bamfordvirae</taxon>
        <taxon>Nucleocytoviricota</taxon>
        <taxon>Megaviricetes</taxon>
        <taxon>Imitervirales</taxon>
        <taxon>Mimiviridae</taxon>
        <taxon>Megamimivirinae</taxon>
        <taxon>Tupanvirus</taxon>
        <taxon>Tupanvirus salinum</taxon>
    </lineage>
</organism>
<keyword evidence="2 12" id="KW-0031">Aminopeptidase</keyword>
<reference evidence="12" key="1">
    <citation type="submission" date="2017-01" db="EMBL/GenBank/DDBJ databases">
        <authorList>
            <person name="Assis F.L."/>
            <person name="Abrahao J.S."/>
            <person name="Silva L."/>
            <person name="Khalil J.B."/>
            <person name="Rodrigues R."/>
            <person name="Silva L.S."/>
            <person name="Arantes T."/>
            <person name="Boratto P."/>
            <person name="Andrade M."/>
            <person name="Kroon E.G."/>
            <person name="Ribeiro B."/>
            <person name="Bergier I."/>
            <person name="Seligmann H."/>
            <person name="Ghigo E."/>
            <person name="Colson P."/>
            <person name="Levasseur A."/>
            <person name="Raoult D."/>
            <person name="Scola B.L."/>
        </authorList>
    </citation>
    <scope>NUCLEOTIDE SEQUENCE</scope>
    <source>
        <strain evidence="12">Soda lake</strain>
    </source>
</reference>
<dbReference type="InterPro" id="IPR045357">
    <property type="entry name" value="Aminopeptidase_N-like_N"/>
</dbReference>
<dbReference type="Gene3D" id="2.60.40.1910">
    <property type="match status" value="1"/>
</dbReference>
<protein>
    <submittedName>
        <fullName evidence="12">Aminopeptidase M1-like</fullName>
    </submittedName>
</protein>
<dbReference type="GO" id="GO:0016020">
    <property type="term" value="C:membrane"/>
    <property type="evidence" value="ECO:0007669"/>
    <property type="project" value="TreeGrafter"/>
</dbReference>
<dbReference type="Gene3D" id="1.25.50.20">
    <property type="match status" value="1"/>
</dbReference>
<dbReference type="GO" id="GO:0043171">
    <property type="term" value="P:peptide catabolic process"/>
    <property type="evidence" value="ECO:0007669"/>
    <property type="project" value="TreeGrafter"/>
</dbReference>
<feature type="binding site" evidence="8">
    <location>
        <position position="319"/>
    </location>
    <ligand>
        <name>Zn(2+)</name>
        <dbReference type="ChEBI" id="CHEBI:29105"/>
        <note>catalytic</note>
    </ligand>
</feature>
<dbReference type="InterPro" id="IPR001930">
    <property type="entry name" value="Peptidase_M1"/>
</dbReference>
<sequence>MNKYRLPKDIRPIKYIIKIEPIGPDYDNFDGVCKIIYYGGGNRKNITLNSFDLEINDVHLMDNKKSYTYYGIVHDTDKQQINLKFDEIPNEGILTIKYRGKIFDESIGLCKAKQNGEWVFYTHFEPICARKCFPCFDEPSFKAVFSIQIVAPKNKIVLSNEEIKKEIAYKGKILHIFNDTPLMSTYIVAFYIGNMKKSEGFTFDNIKIRVFSTKSKFYREDILSNAITCMNTMTKLLGFKYPLKKLDLLFVPTLEASAMENWGLVIFKEEESNDNDDSTWEISLLNKIDLTYTIFHELAHQWFGNIVTMSWWSDIWLNESMATWFGWYVIDKIYPEWKSAEQFYVTETLGAFKLDFLGTTNAVKNNVIEPERITEIFDAVSYAKGCVVITMLINYIGINNFMEGIRKYIYKYQYSNATSRDFINEIANFTNKPIVKMMSEWLCQNNFPVINVDLFGEKSFIITQQVYVLNNKKPNDKIWTIPLTNKLMLDKKTDIFNINNFDSKINKNASGFYVVNYQPIIIEKLLVNNFEELTNLDLAEILTDLFMSLKANKISYDLYLRYNNIITEKLISRKPSGLLMEMIKKGFLYFSTIIKNKTCIEKQKHIITTYVNDTMEKIGIEFDKGDDVDIVNSRIHGFVLACSIGIEKYINYCVDTINKVIHAYHNDMDINKLMDNYLQDTIFRTVLNHSDVSVRDKVFDFLMILFNNNDYMNMVIHNITYTPDLENYIKALNIIFSDRLDNSQKIDIITDAGKNNKLNKYLWIFIKDNWDYISESFKHMQFSMIHIVEAFTLIVDEDGSIREDMKNFFENKNEKRKMEISLSRTIEYIEINTNFNKLFERIY</sequence>
<evidence type="ECO:0000256" key="2">
    <source>
        <dbReference type="ARBA" id="ARBA00022438"/>
    </source>
</evidence>
<feature type="domain" description="Peptidase M1 membrane alanine aminopeptidase" evidence="9">
    <location>
        <begin position="225"/>
        <end position="441"/>
    </location>
</feature>
<dbReference type="EMBL" id="KY523104">
    <property type="protein sequence ID" value="QKU34812.1"/>
    <property type="molecule type" value="Genomic_DNA"/>
</dbReference>
<dbReference type="PANTHER" id="PTHR11533:SF299">
    <property type="entry name" value="AMINOPEPTIDASE"/>
    <property type="match status" value="1"/>
</dbReference>
<dbReference type="GO" id="GO:0005615">
    <property type="term" value="C:extracellular space"/>
    <property type="evidence" value="ECO:0007669"/>
    <property type="project" value="TreeGrafter"/>
</dbReference>
<dbReference type="InterPro" id="IPR050344">
    <property type="entry name" value="Peptidase_M1_aminopeptidases"/>
</dbReference>
<keyword evidence="3" id="KW-0645">Protease</keyword>
<feature type="domain" description="ERAP1-like C-terminal" evidence="10">
    <location>
        <begin position="504"/>
        <end position="830"/>
    </location>
</feature>
<evidence type="ECO:0000256" key="7">
    <source>
        <dbReference type="ARBA" id="ARBA00023049"/>
    </source>
</evidence>
<dbReference type="GO" id="GO:0008270">
    <property type="term" value="F:zinc ion binding"/>
    <property type="evidence" value="ECO:0007669"/>
    <property type="project" value="InterPro"/>
</dbReference>
<dbReference type="InterPro" id="IPR042097">
    <property type="entry name" value="Aminopeptidase_N-like_N_sf"/>
</dbReference>
<feature type="binding site" evidence="8">
    <location>
        <position position="300"/>
    </location>
    <ligand>
        <name>Zn(2+)</name>
        <dbReference type="ChEBI" id="CHEBI:29105"/>
        <note>catalytic</note>
    </ligand>
</feature>
<evidence type="ECO:0000313" key="12">
    <source>
        <dbReference type="EMBL" id="QKU34812.1"/>
    </source>
</evidence>
<name>A0A6N1NX62_9VIRU</name>
<keyword evidence="5" id="KW-0378">Hydrolase</keyword>
<evidence type="ECO:0000259" key="9">
    <source>
        <dbReference type="Pfam" id="PF01433"/>
    </source>
</evidence>
<evidence type="ECO:0000256" key="8">
    <source>
        <dbReference type="PIRSR" id="PIRSR634016-3"/>
    </source>
</evidence>
<dbReference type="Gene3D" id="1.10.390.10">
    <property type="entry name" value="Neutral Protease Domain 2"/>
    <property type="match status" value="1"/>
</dbReference>
<evidence type="ECO:0000256" key="6">
    <source>
        <dbReference type="ARBA" id="ARBA00022833"/>
    </source>
</evidence>
<accession>A0A6N1NX62</accession>
<dbReference type="KEGG" id="vg:80518225"/>
<evidence type="ECO:0000259" key="10">
    <source>
        <dbReference type="Pfam" id="PF11838"/>
    </source>
</evidence>
<dbReference type="GO" id="GO:0070006">
    <property type="term" value="F:metalloaminopeptidase activity"/>
    <property type="evidence" value="ECO:0007669"/>
    <property type="project" value="TreeGrafter"/>
</dbReference>
<dbReference type="InterPro" id="IPR034016">
    <property type="entry name" value="M1_APN-typ"/>
</dbReference>
<evidence type="ECO:0000256" key="5">
    <source>
        <dbReference type="ARBA" id="ARBA00022801"/>
    </source>
</evidence>
<dbReference type="Pfam" id="PF17900">
    <property type="entry name" value="Peptidase_M1_N"/>
    <property type="match status" value="1"/>
</dbReference>
<dbReference type="Gene3D" id="2.60.40.1730">
    <property type="entry name" value="tricorn interacting facor f3 domain"/>
    <property type="match status" value="1"/>
</dbReference>
<evidence type="ECO:0000256" key="4">
    <source>
        <dbReference type="ARBA" id="ARBA00022723"/>
    </source>
</evidence>
<reference evidence="12" key="2">
    <citation type="journal article" date="2018" name="Nat. Commun.">
        <title>Tailed giant Tupanvirus possesses the most complete translational apparatus of the known virosphere.</title>
        <authorList>
            <person name="Abrahao J."/>
            <person name="Silva L."/>
            <person name="Silva L.S."/>
            <person name="Khalil J.Y.B."/>
            <person name="Rodrigues R."/>
            <person name="Arantes T."/>
            <person name="Assis F."/>
            <person name="Boratto P."/>
            <person name="Andrade M."/>
            <person name="Kroon E.G."/>
            <person name="Ribeiro B."/>
            <person name="Bergier I."/>
            <person name="Seligmann H."/>
            <person name="Ghigo E."/>
            <person name="Colson P."/>
            <person name="Levasseur A."/>
            <person name="Kroemer G."/>
            <person name="Raoult D."/>
            <person name="La Scola B."/>
        </authorList>
    </citation>
    <scope>NUCLEOTIDE SEQUENCE [LARGE SCALE GENOMIC DNA]</scope>
    <source>
        <strain evidence="12">Soda lake</strain>
    </source>
</reference>
<dbReference type="InterPro" id="IPR014782">
    <property type="entry name" value="Peptidase_M1_dom"/>
</dbReference>
<dbReference type="InterPro" id="IPR027268">
    <property type="entry name" value="Peptidase_M4/M1_CTD_sf"/>
</dbReference>
<evidence type="ECO:0000259" key="11">
    <source>
        <dbReference type="Pfam" id="PF17900"/>
    </source>
</evidence>
<keyword evidence="6 8" id="KW-0862">Zinc</keyword>
<dbReference type="PRINTS" id="PR00756">
    <property type="entry name" value="ALADIPTASE"/>
</dbReference>
<dbReference type="SUPFAM" id="SSF63737">
    <property type="entry name" value="Leukotriene A4 hydrolase N-terminal domain"/>
    <property type="match status" value="1"/>
</dbReference>
<keyword evidence="4 8" id="KW-0479">Metal-binding</keyword>
<dbReference type="Pfam" id="PF11838">
    <property type="entry name" value="ERAP1_C"/>
    <property type="match status" value="1"/>
</dbReference>
<comment type="similarity">
    <text evidence="1">Belongs to the peptidase M1 family.</text>
</comment>
<dbReference type="GO" id="GO:0006508">
    <property type="term" value="P:proteolysis"/>
    <property type="evidence" value="ECO:0007669"/>
    <property type="project" value="UniProtKB-KW"/>
</dbReference>
<dbReference type="Pfam" id="PF01433">
    <property type="entry name" value="Peptidase_M1"/>
    <property type="match status" value="1"/>
</dbReference>
<dbReference type="CDD" id="cd09601">
    <property type="entry name" value="M1_APN-Q_like"/>
    <property type="match status" value="1"/>
</dbReference>
<dbReference type="SUPFAM" id="SSF55486">
    <property type="entry name" value="Metalloproteases ('zincins'), catalytic domain"/>
    <property type="match status" value="1"/>
</dbReference>
<comment type="cofactor">
    <cofactor evidence="8">
        <name>Zn(2+)</name>
        <dbReference type="ChEBI" id="CHEBI:29105"/>
    </cofactor>
    <text evidence="8">Binds 1 zinc ion per subunit.</text>
</comment>
<dbReference type="InterPro" id="IPR024571">
    <property type="entry name" value="ERAP1-like_C_dom"/>
</dbReference>
<evidence type="ECO:0000256" key="1">
    <source>
        <dbReference type="ARBA" id="ARBA00010136"/>
    </source>
</evidence>
<proteinExistence type="inferred from homology"/>
<dbReference type="GeneID" id="80518225"/>
<keyword evidence="7" id="KW-0482">Metalloprotease</keyword>